<keyword evidence="4" id="KW-0997">Cell inner membrane</keyword>
<dbReference type="PANTHER" id="PTHR35011">
    <property type="entry name" value="2,3-DIKETO-L-GULONATE TRAP TRANSPORTER SMALL PERMEASE PROTEIN YIAM"/>
    <property type="match status" value="1"/>
</dbReference>
<keyword evidence="6 8" id="KW-1133">Transmembrane helix</keyword>
<evidence type="ECO:0000256" key="5">
    <source>
        <dbReference type="ARBA" id="ARBA00022692"/>
    </source>
</evidence>
<dbReference type="Pfam" id="PF04290">
    <property type="entry name" value="DctQ"/>
    <property type="match status" value="1"/>
</dbReference>
<evidence type="ECO:0000256" key="1">
    <source>
        <dbReference type="ARBA" id="ARBA00004429"/>
    </source>
</evidence>
<evidence type="ECO:0000256" key="4">
    <source>
        <dbReference type="ARBA" id="ARBA00022519"/>
    </source>
</evidence>
<keyword evidence="3" id="KW-1003">Cell membrane</keyword>
<proteinExistence type="predicted"/>
<sequence length="170" mass="18913">MGTNFQLARLRGYSGRALIFFASIILFVIMWLTVVDVVARDAFNISITGLFEVTEVLMGILVFAGVPIITARDGHVAVTLMDTFVGPKLRVFQKVVVNIFCVLVLAMFAWLLWDVAETAASYNDVKLFSRIPLAPMGYFMAVMTALSVPIQFSMMFISDKKLQELKSDSV</sequence>
<comment type="subcellular location">
    <subcellularLocation>
        <location evidence="1">Cell inner membrane</location>
        <topology evidence="1">Multi-pass membrane protein</topology>
    </subcellularLocation>
</comment>
<dbReference type="InterPro" id="IPR007387">
    <property type="entry name" value="TRAP_DctQ"/>
</dbReference>
<keyword evidence="7 8" id="KW-0472">Membrane</keyword>
<protein>
    <recommendedName>
        <fullName evidence="9">Tripartite ATP-independent periplasmic transporters DctQ component domain-containing protein</fullName>
    </recommendedName>
</protein>
<dbReference type="GO" id="GO:0022857">
    <property type="term" value="F:transmembrane transporter activity"/>
    <property type="evidence" value="ECO:0007669"/>
    <property type="project" value="TreeGrafter"/>
</dbReference>
<dbReference type="InterPro" id="IPR055348">
    <property type="entry name" value="DctQ"/>
</dbReference>
<dbReference type="GO" id="GO:0015740">
    <property type="term" value="P:C4-dicarboxylate transport"/>
    <property type="evidence" value="ECO:0007669"/>
    <property type="project" value="TreeGrafter"/>
</dbReference>
<feature type="domain" description="Tripartite ATP-independent periplasmic transporters DctQ component" evidence="9">
    <location>
        <begin position="29"/>
        <end position="148"/>
    </location>
</feature>
<evidence type="ECO:0000256" key="8">
    <source>
        <dbReference type="SAM" id="Phobius"/>
    </source>
</evidence>
<evidence type="ECO:0000256" key="7">
    <source>
        <dbReference type="ARBA" id="ARBA00023136"/>
    </source>
</evidence>
<feature type="transmembrane region" description="Helical" evidence="8">
    <location>
        <begin position="91"/>
        <end position="113"/>
    </location>
</feature>
<feature type="transmembrane region" description="Helical" evidence="8">
    <location>
        <begin position="133"/>
        <end position="157"/>
    </location>
</feature>
<evidence type="ECO:0000259" key="9">
    <source>
        <dbReference type="Pfam" id="PF04290"/>
    </source>
</evidence>
<dbReference type="GO" id="GO:0005886">
    <property type="term" value="C:plasma membrane"/>
    <property type="evidence" value="ECO:0007669"/>
    <property type="project" value="UniProtKB-SubCell"/>
</dbReference>
<gene>
    <name evidence="10" type="ORF">METZ01_LOCUS197275</name>
</gene>
<feature type="transmembrane region" description="Helical" evidence="8">
    <location>
        <begin position="45"/>
        <end position="70"/>
    </location>
</feature>
<keyword evidence="2" id="KW-0813">Transport</keyword>
<evidence type="ECO:0000256" key="6">
    <source>
        <dbReference type="ARBA" id="ARBA00022989"/>
    </source>
</evidence>
<reference evidence="10" key="1">
    <citation type="submission" date="2018-05" db="EMBL/GenBank/DDBJ databases">
        <authorList>
            <person name="Lanie J.A."/>
            <person name="Ng W.-L."/>
            <person name="Kazmierczak K.M."/>
            <person name="Andrzejewski T.M."/>
            <person name="Davidsen T.M."/>
            <person name="Wayne K.J."/>
            <person name="Tettelin H."/>
            <person name="Glass J.I."/>
            <person name="Rusch D."/>
            <person name="Podicherti R."/>
            <person name="Tsui H.-C.T."/>
            <person name="Winkler M.E."/>
        </authorList>
    </citation>
    <scope>NUCLEOTIDE SEQUENCE</scope>
</reference>
<keyword evidence="5 8" id="KW-0812">Transmembrane</keyword>
<feature type="transmembrane region" description="Helical" evidence="8">
    <location>
        <begin position="17"/>
        <end position="39"/>
    </location>
</feature>
<dbReference type="AlphaFoldDB" id="A0A382E376"/>
<dbReference type="PANTHER" id="PTHR35011:SF10">
    <property type="entry name" value="TRAP TRANSPORTER SMALL PERMEASE PROTEIN"/>
    <property type="match status" value="1"/>
</dbReference>
<evidence type="ECO:0000313" key="10">
    <source>
        <dbReference type="EMBL" id="SVB44421.1"/>
    </source>
</evidence>
<organism evidence="10">
    <name type="scientific">marine metagenome</name>
    <dbReference type="NCBI Taxonomy" id="408172"/>
    <lineage>
        <taxon>unclassified sequences</taxon>
        <taxon>metagenomes</taxon>
        <taxon>ecological metagenomes</taxon>
    </lineage>
</organism>
<name>A0A382E376_9ZZZZ</name>
<dbReference type="EMBL" id="UINC01042164">
    <property type="protein sequence ID" value="SVB44421.1"/>
    <property type="molecule type" value="Genomic_DNA"/>
</dbReference>
<evidence type="ECO:0000256" key="2">
    <source>
        <dbReference type="ARBA" id="ARBA00022448"/>
    </source>
</evidence>
<evidence type="ECO:0000256" key="3">
    <source>
        <dbReference type="ARBA" id="ARBA00022475"/>
    </source>
</evidence>
<accession>A0A382E376</accession>